<keyword evidence="5" id="KW-1133">Transmembrane helix</keyword>
<evidence type="ECO:0000256" key="5">
    <source>
        <dbReference type="SAM" id="Phobius"/>
    </source>
</evidence>
<feature type="signal peptide" evidence="6">
    <location>
        <begin position="1"/>
        <end position="32"/>
    </location>
</feature>
<feature type="region of interest" description="Disordered" evidence="4">
    <location>
        <begin position="258"/>
        <end position="299"/>
    </location>
</feature>
<proteinExistence type="inferred from homology"/>
<evidence type="ECO:0000256" key="2">
    <source>
        <dbReference type="ARBA" id="ARBA00023180"/>
    </source>
</evidence>
<dbReference type="AlphaFoldDB" id="A0A2K5EXH4"/>
<keyword evidence="9" id="KW-1185">Reference proteome</keyword>
<gene>
    <name evidence="8" type="primary">CEACAM19</name>
</gene>
<keyword evidence="1 6" id="KW-0732">Signal</keyword>
<dbReference type="Gene3D" id="2.60.40.10">
    <property type="entry name" value="Immunoglobulins"/>
    <property type="match status" value="1"/>
</dbReference>
<dbReference type="GeneID" id="105713060"/>
<dbReference type="Proteomes" id="UP000233020">
    <property type="component" value="Unplaced"/>
</dbReference>
<feature type="transmembrane region" description="Helical" evidence="5">
    <location>
        <begin position="158"/>
        <end position="182"/>
    </location>
</feature>
<evidence type="ECO:0000313" key="8">
    <source>
        <dbReference type="Ensembl" id="ENSANAP00000037921.1"/>
    </source>
</evidence>
<reference evidence="8" key="2">
    <citation type="submission" date="2025-09" db="UniProtKB">
        <authorList>
            <consortium name="Ensembl"/>
        </authorList>
    </citation>
    <scope>IDENTIFICATION</scope>
</reference>
<comment type="similarity">
    <text evidence="3">Belongs to the immunoglobulin superfamily. CEA family.</text>
</comment>
<dbReference type="KEGG" id="anan:105713060"/>
<dbReference type="CTD" id="56971"/>
<organism evidence="8 9">
    <name type="scientific">Aotus nancymaae</name>
    <name type="common">Ma's night monkey</name>
    <dbReference type="NCBI Taxonomy" id="37293"/>
    <lineage>
        <taxon>Eukaryota</taxon>
        <taxon>Metazoa</taxon>
        <taxon>Chordata</taxon>
        <taxon>Craniata</taxon>
        <taxon>Vertebrata</taxon>
        <taxon>Euteleostomi</taxon>
        <taxon>Mammalia</taxon>
        <taxon>Eutheria</taxon>
        <taxon>Euarchontoglires</taxon>
        <taxon>Primates</taxon>
        <taxon>Haplorrhini</taxon>
        <taxon>Platyrrhini</taxon>
        <taxon>Aotidae</taxon>
        <taxon>Aotus</taxon>
    </lineage>
</organism>
<dbReference type="PANTHER" id="PTHR44427">
    <property type="entry name" value="CARCINOEMBRYONIC ANTIGEN-RELATED CELL ADHESION MOLECULE 19"/>
    <property type="match status" value="1"/>
</dbReference>
<feature type="domain" description="Immunoglobulin V-set" evidence="7">
    <location>
        <begin position="47"/>
        <end position="140"/>
    </location>
</feature>
<dbReference type="InterPro" id="IPR013106">
    <property type="entry name" value="Ig_V-set"/>
</dbReference>
<evidence type="ECO:0000256" key="1">
    <source>
        <dbReference type="ARBA" id="ARBA00022729"/>
    </source>
</evidence>
<feature type="compositionally biased region" description="Pro residues" evidence="4">
    <location>
        <begin position="263"/>
        <end position="272"/>
    </location>
</feature>
<dbReference type="OrthoDB" id="9048100at2759"/>
<sequence length="299" mass="32205">MEIPMGIQGCFSKSLLLSASILVLWMLQSSQAALHIQKIPEQPQKNQDLLLSVQGVPDTFQDVNWYLGEEIYGGTRLFTYIPGIQRPQRDGSAMGQRDIVGFPNGSMLLRRTQPTDSGTYQVAITINSDWTMKAKTEVQVAERNKELPSTHLPTNAGILAATIIGSLTAGALLISCIAYLLVTRNWRGQSHRASAPGGQGSLSVLCPAVSPVPSVTPSTWMATTEKPEFGPGHDADDNIYEVMPSPILLVSPISDSGSTNPALPLPAPPPLQAGPENHQYQQDLLNPDPAPYCQLVPTS</sequence>
<accession>A0A2K5EXH4</accession>
<dbReference type="STRING" id="37293.ENSANAP00000037921"/>
<dbReference type="PANTHER" id="PTHR44427:SF21">
    <property type="entry name" value="CEA CELL ADHESION MOLECULE 19"/>
    <property type="match status" value="1"/>
</dbReference>
<dbReference type="InterPro" id="IPR050831">
    <property type="entry name" value="CEA_cell_adhesion"/>
</dbReference>
<evidence type="ECO:0000256" key="3">
    <source>
        <dbReference type="ARBA" id="ARBA00038222"/>
    </source>
</evidence>
<evidence type="ECO:0000256" key="4">
    <source>
        <dbReference type="SAM" id="MobiDB-lite"/>
    </source>
</evidence>
<evidence type="ECO:0000313" key="9">
    <source>
        <dbReference type="Proteomes" id="UP000233020"/>
    </source>
</evidence>
<dbReference type="InterPro" id="IPR013783">
    <property type="entry name" value="Ig-like_fold"/>
</dbReference>
<dbReference type="Ensembl" id="ENSANAT00000056006.1">
    <property type="protein sequence ID" value="ENSANAP00000037921.1"/>
    <property type="gene ID" value="ENSANAG00000036429.1"/>
</dbReference>
<dbReference type="InterPro" id="IPR036179">
    <property type="entry name" value="Ig-like_dom_sf"/>
</dbReference>
<reference evidence="8" key="1">
    <citation type="submission" date="2025-08" db="UniProtKB">
        <authorList>
            <consortium name="Ensembl"/>
        </authorList>
    </citation>
    <scope>IDENTIFICATION</scope>
</reference>
<dbReference type="GeneTree" id="ENSGT01100000263479"/>
<protein>
    <submittedName>
        <fullName evidence="8">CEA cell adhesion molecule 19</fullName>
    </submittedName>
</protein>
<keyword evidence="2" id="KW-0325">Glycoprotein</keyword>
<evidence type="ECO:0000256" key="6">
    <source>
        <dbReference type="SAM" id="SignalP"/>
    </source>
</evidence>
<keyword evidence="5" id="KW-0472">Membrane</keyword>
<name>A0A2K5EXH4_AOTNA</name>
<dbReference type="SUPFAM" id="SSF48726">
    <property type="entry name" value="Immunoglobulin"/>
    <property type="match status" value="1"/>
</dbReference>
<feature type="chain" id="PRO_5014401454" evidence="6">
    <location>
        <begin position="33"/>
        <end position="299"/>
    </location>
</feature>
<keyword evidence="5" id="KW-0812">Transmembrane</keyword>
<dbReference type="Pfam" id="PF07686">
    <property type="entry name" value="V-set"/>
    <property type="match status" value="1"/>
</dbReference>
<evidence type="ECO:0000259" key="7">
    <source>
        <dbReference type="Pfam" id="PF07686"/>
    </source>
</evidence>